<sequence>MSIVKFFNVSNGDMSYIEHNSDNFSIIDCNLPEDSSCRTTILNEIQDIRSKKSIFRFISTHPDEDHFHGLEDISNIENFYCVKNSVTKQDITPSFKAYSNLRDDENRAFYIEKGCSRKWMNQGSDERGSSGISILWPDTSNEDFQSALDQADASPNNISPIIKYSIEDNATFLWMGDLETDFMKKIEDNVDWPQIDVLLAPHHGRKSGHVPGAILRKLNPKLIILGHAESKDMNYYCGWNTILKKQSGNITIECSDHFMNIWVDDPGYKSGITILKNNPQKSDLSSSLYYIGSISVN</sequence>
<protein>
    <recommendedName>
        <fullName evidence="3">Metallo-beta-lactamase domain-containing protein</fullName>
    </recommendedName>
</protein>
<dbReference type="SUPFAM" id="SSF56281">
    <property type="entry name" value="Metallo-hydrolase/oxidoreductase"/>
    <property type="match status" value="1"/>
</dbReference>
<evidence type="ECO:0008006" key="3">
    <source>
        <dbReference type="Google" id="ProtNLM"/>
    </source>
</evidence>
<keyword evidence="2" id="KW-1185">Reference proteome</keyword>
<dbReference type="STRING" id="1423815.FC27_GL001742"/>
<organism evidence="1 2">
    <name type="scientific">Companilactobacillus versmoldensis DSM 14857 = KCTC 3814</name>
    <dbReference type="NCBI Taxonomy" id="1423815"/>
    <lineage>
        <taxon>Bacteria</taxon>
        <taxon>Bacillati</taxon>
        <taxon>Bacillota</taxon>
        <taxon>Bacilli</taxon>
        <taxon>Lactobacillales</taxon>
        <taxon>Lactobacillaceae</taxon>
        <taxon>Companilactobacillus</taxon>
    </lineage>
</organism>
<dbReference type="AlphaFoldDB" id="A0A0R1SFU0"/>
<dbReference type="PANTHER" id="PTHR30619">
    <property type="entry name" value="DNA INTERNALIZATION/COMPETENCE PROTEIN COMEC/REC2"/>
    <property type="match status" value="1"/>
</dbReference>
<name>A0A0R1SFU0_9LACO</name>
<dbReference type="Gene3D" id="3.60.15.10">
    <property type="entry name" value="Ribonuclease Z/Hydroxyacylglutathione hydrolase-like"/>
    <property type="match status" value="1"/>
</dbReference>
<reference evidence="1 2" key="1">
    <citation type="journal article" date="2015" name="Genome Announc.">
        <title>Expanding the biotechnology potential of lactobacilli through comparative genomics of 213 strains and associated genera.</title>
        <authorList>
            <person name="Sun Z."/>
            <person name="Harris H.M."/>
            <person name="McCann A."/>
            <person name="Guo C."/>
            <person name="Argimon S."/>
            <person name="Zhang W."/>
            <person name="Yang X."/>
            <person name="Jeffery I.B."/>
            <person name="Cooney J.C."/>
            <person name="Kagawa T.F."/>
            <person name="Liu W."/>
            <person name="Song Y."/>
            <person name="Salvetti E."/>
            <person name="Wrobel A."/>
            <person name="Rasinkangas P."/>
            <person name="Parkhill J."/>
            <person name="Rea M.C."/>
            <person name="O'Sullivan O."/>
            <person name="Ritari J."/>
            <person name="Douillard F.P."/>
            <person name="Paul Ross R."/>
            <person name="Yang R."/>
            <person name="Briner A.E."/>
            <person name="Felis G.E."/>
            <person name="de Vos W.M."/>
            <person name="Barrangou R."/>
            <person name="Klaenhammer T.R."/>
            <person name="Caufield P.W."/>
            <person name="Cui Y."/>
            <person name="Zhang H."/>
            <person name="O'Toole P.W."/>
        </authorList>
    </citation>
    <scope>NUCLEOTIDE SEQUENCE [LARGE SCALE GENOMIC DNA]</scope>
    <source>
        <strain evidence="1 2">DSM 14857</strain>
    </source>
</reference>
<dbReference type="PATRIC" id="fig|1423815.3.peg.1780"/>
<comment type="caution">
    <text evidence="1">The sequence shown here is derived from an EMBL/GenBank/DDBJ whole genome shotgun (WGS) entry which is preliminary data.</text>
</comment>
<dbReference type="EMBL" id="AZFA01000041">
    <property type="protein sequence ID" value="KRL65234.1"/>
    <property type="molecule type" value="Genomic_DNA"/>
</dbReference>
<gene>
    <name evidence="1" type="ORF">FC27_GL001742</name>
</gene>
<dbReference type="PANTHER" id="PTHR30619:SF1">
    <property type="entry name" value="RECOMBINATION PROTEIN 2"/>
    <property type="match status" value="1"/>
</dbReference>
<dbReference type="InterPro" id="IPR052159">
    <property type="entry name" value="Competence_DNA_uptake"/>
</dbReference>
<evidence type="ECO:0000313" key="2">
    <source>
        <dbReference type="Proteomes" id="UP000051647"/>
    </source>
</evidence>
<accession>A0A0R1SFU0</accession>
<proteinExistence type="predicted"/>
<evidence type="ECO:0000313" key="1">
    <source>
        <dbReference type="EMBL" id="KRL65234.1"/>
    </source>
</evidence>
<dbReference type="InterPro" id="IPR036866">
    <property type="entry name" value="RibonucZ/Hydroxyglut_hydro"/>
</dbReference>
<dbReference type="OrthoDB" id="9761531at2"/>
<dbReference type="RefSeq" id="WP_010625615.1">
    <property type="nucleotide sequence ID" value="NZ_AZFA01000041.1"/>
</dbReference>
<dbReference type="Proteomes" id="UP000051647">
    <property type="component" value="Unassembled WGS sequence"/>
</dbReference>